<keyword evidence="4" id="KW-1133">Transmembrane helix</keyword>
<dbReference type="InterPro" id="IPR029058">
    <property type="entry name" value="AB_hydrolase_fold"/>
</dbReference>
<feature type="transmembrane region" description="Helical" evidence="4">
    <location>
        <begin position="6"/>
        <end position="23"/>
    </location>
</feature>
<protein>
    <recommendedName>
        <fullName evidence="7">Carboxylic ester hydrolase</fullName>
    </recommendedName>
</protein>
<dbReference type="EMBL" id="JABBHF010000003">
    <property type="protein sequence ID" value="NMH87060.1"/>
    <property type="molecule type" value="Genomic_DNA"/>
</dbReference>
<keyword evidence="6" id="KW-1185">Reference proteome</keyword>
<feature type="transmembrane region" description="Helical" evidence="4">
    <location>
        <begin position="51"/>
        <end position="67"/>
    </location>
</feature>
<feature type="transmembrane region" description="Helical" evidence="4">
    <location>
        <begin position="30"/>
        <end position="45"/>
    </location>
</feature>
<comment type="caution">
    <text evidence="5">The sequence shown here is derived from an EMBL/GenBank/DDBJ whole genome shotgun (WGS) entry which is preliminary data.</text>
</comment>
<dbReference type="RefSeq" id="WP_169671239.1">
    <property type="nucleotide sequence ID" value="NZ_JABBHF010000003.1"/>
</dbReference>
<keyword evidence="4" id="KW-0812">Transmembrane</keyword>
<dbReference type="Proteomes" id="UP000746690">
    <property type="component" value="Unassembled WGS sequence"/>
</dbReference>
<evidence type="ECO:0000256" key="4">
    <source>
        <dbReference type="SAM" id="Phobius"/>
    </source>
</evidence>
<dbReference type="SUPFAM" id="SSF53474">
    <property type="entry name" value="alpha/beta-Hydrolases"/>
    <property type="match status" value="1"/>
</dbReference>
<name>A0ABX1RU39_9FLAO</name>
<feature type="transmembrane region" description="Helical" evidence="4">
    <location>
        <begin position="79"/>
        <end position="98"/>
    </location>
</feature>
<evidence type="ECO:0000313" key="6">
    <source>
        <dbReference type="Proteomes" id="UP000746690"/>
    </source>
</evidence>
<organism evidence="5 6">
    <name type="scientific">Flavivirga algicola</name>
    <dbReference type="NCBI Taxonomy" id="2729136"/>
    <lineage>
        <taxon>Bacteria</taxon>
        <taxon>Pseudomonadati</taxon>
        <taxon>Bacteroidota</taxon>
        <taxon>Flavobacteriia</taxon>
        <taxon>Flavobacteriales</taxon>
        <taxon>Flavobacteriaceae</taxon>
        <taxon>Flavivirga</taxon>
    </lineage>
</organism>
<proteinExistence type="predicted"/>
<evidence type="ECO:0000256" key="2">
    <source>
        <dbReference type="ARBA" id="ARBA00022963"/>
    </source>
</evidence>
<dbReference type="Pfam" id="PF03403">
    <property type="entry name" value="PAF-AH_p_II"/>
    <property type="match status" value="1"/>
</dbReference>
<reference evidence="5 6" key="1">
    <citation type="submission" date="2020-04" db="EMBL/GenBank/DDBJ databases">
        <title>A Flavivirga sp. nov.</title>
        <authorList>
            <person name="Sun X."/>
        </authorList>
    </citation>
    <scope>NUCLEOTIDE SEQUENCE [LARGE SCALE GENOMIC DNA]</scope>
    <source>
        <strain evidence="5 6">Y03</strain>
    </source>
</reference>
<keyword evidence="3" id="KW-0443">Lipid metabolism</keyword>
<evidence type="ECO:0000313" key="5">
    <source>
        <dbReference type="EMBL" id="NMH87060.1"/>
    </source>
</evidence>
<sequence length="488" mass="55953">MRYLEIVLLLLVTFLPFTKRILLKILEKKYLLAALVTILVSHLLIEGWRWQMFPVYLLLIIILYRIISTNAITNYKLTFLRIVGYVVVVLLLIPGWVLPNILPVFQLPEPTGKYTVGTYKIHLKTNIDEVITKNEGDKRELMIKVWYPSLSSTNRKQEPYLDHANRVGFVNKYLGFMPTTALNYLDEVKTHVYPNIPIANESFPVLIFSHGYGSNASGYYTLLTEIASQGYIILNMNHTYESLGAVFPNGKEVFFDYDFQATQNVNSMKHITPIREAFKKNLPFEERHSIIREASKGYAATKMIKRWAKDITYTLDQLEYWNNEGFFKGKLDLDRIGVFGHSRGGGAAGQATIEDARIKASANIDGVQWGEMMDTIYQTPFLYLSSDWGENHEDVNLHVYKNKSTNYFYEAKLLTAAHPNFMDIPFMIPVKELAQTGNIDVKLGVKITNELVIAFFNSHLRGDSISIKEISKKYDLLKMTVHEGDSLK</sequence>
<evidence type="ECO:0000256" key="1">
    <source>
        <dbReference type="ARBA" id="ARBA00022801"/>
    </source>
</evidence>
<evidence type="ECO:0000256" key="3">
    <source>
        <dbReference type="ARBA" id="ARBA00023098"/>
    </source>
</evidence>
<dbReference type="PANTHER" id="PTHR10272:SF0">
    <property type="entry name" value="PLATELET-ACTIVATING FACTOR ACETYLHYDROLASE"/>
    <property type="match status" value="1"/>
</dbReference>
<keyword evidence="2" id="KW-0442">Lipid degradation</keyword>
<accession>A0ABX1RU39</accession>
<evidence type="ECO:0008006" key="7">
    <source>
        <dbReference type="Google" id="ProtNLM"/>
    </source>
</evidence>
<dbReference type="Gene3D" id="3.40.50.1820">
    <property type="entry name" value="alpha/beta hydrolase"/>
    <property type="match status" value="1"/>
</dbReference>
<keyword evidence="4" id="KW-0472">Membrane</keyword>
<keyword evidence="1" id="KW-0378">Hydrolase</keyword>
<dbReference type="PANTHER" id="PTHR10272">
    <property type="entry name" value="PLATELET-ACTIVATING FACTOR ACETYLHYDROLASE"/>
    <property type="match status" value="1"/>
</dbReference>
<gene>
    <name evidence="5" type="ORF">HHX25_06050</name>
</gene>